<feature type="compositionally biased region" description="Basic residues" evidence="1">
    <location>
        <begin position="1952"/>
        <end position="1963"/>
    </location>
</feature>
<feature type="region of interest" description="Disordered" evidence="1">
    <location>
        <begin position="550"/>
        <end position="595"/>
    </location>
</feature>
<gene>
    <name evidence="2" type="ORF">AFUS01_LOCUS40726</name>
</gene>
<dbReference type="Proteomes" id="UP000708208">
    <property type="component" value="Unassembled WGS sequence"/>
</dbReference>
<feature type="compositionally biased region" description="Basic and acidic residues" evidence="1">
    <location>
        <begin position="11"/>
        <end position="22"/>
    </location>
</feature>
<sequence>VEKKAKRKPKDIRSREVPKEFTEITGPDGQPTIVEVQETMAVEEVGPSGNPVLVEITDLDDVDVGQRPKIRLVKKIKPTSDEQPEAPLTSIPSEDILETAPNIVYSQEMGPEGRPMLVEAKRRIVTKVKPKTDEVTAGQTTENIPETPFGVLLKSVHKTPTGKKLKKVVKPTSDGDQIFVEEFTPLELKELEDYERPELEKFEGIDWGEKPDTVKRTKKPKTKQPQAKEEELPKTHYIEAISPDGAPVLVEVKDTDLTPEEKQKLERKLERQKSRAAEEKPVTEFVEVTGPDGTPFVVQVKEAKPALTEEDKLKPKVSKKKVKKTRWGEAKEAPTTHFVEGLGPDGSPVIVEVNEGELTEDEKVTFKIKKPPSAVREADVTEADFIMVIGPDGKPMVVEIKEVLEDVPEDEKKKRKILKKVKDVPEDISVEFVMPTEDAGLEVPEEESLKVEKKQKRKLKGTPQAPDTFSDDVLAPQDQSEFRPDDLIGLGGEDKEALGLKKEKRIIVKRKPQNEEDTGPIIEEIVGVTAEGILPDDEVVKITEILPGDLDYQTSDETPEAPKSKTSKLIVKRKQRPEFGPTAPMDQFLEITPEEIRPEDEIVQITEALPEILLPEDAKPKLKKKPRKQEPQIVLVRKPSKAGEESGPEDLEEMVVPSEEKITVSVTTPEDALLLPGDTVSYMMEAVGPDGEPLTVEVQEIVEKITSDGKERKIVKRVRKRSVVPEVEAPVEGVPDINDENKIVRKTRWGTSISIPVPKFEKSVLKHGKLEAAFKVQLHHVELPEVSPEQLLRKPSLIPFEISLKPVVKPPKQIEKPKLYRRREDGDNIVFEEFEPLVIEDLAPVERPVLEQFEKIEWEIKDKPKKVMKELPLPKKHTRLPKKQPEQLEAVPSGRRFTIGEGSIPEEVPLEQEVVALKPVAIQEIEEVALPYDEVEYQPKPGSPEELTEAVKKQKKVPKIKKPESSVPNERDDLELETLEPFETEDDRDQPQDSEKEKESWSKRSSLAEGKPEEKPKKIKKGKGGIPIDTQTDEDVRLRRGSKYPKEDEEEEDSSLRSRRSTIGEEEEDKERKLKPVKKPTIEEEAESPKTITKKRPKPGDLKEIESERPELEKYEKPEWPSRDKDSKDRDIKKQPLTSSEDSTQELKDTRPRPSKGGPEETQGELPLGKGKVPEEAPEDEQVKLKPLTKTKDADQEASSEEKPMKPHSFDSTEGDVELEQPEFGKDKPKKKKKPIKASADLSGTTGEDISPDVTAKEKQTGPSESEGLAEKSQRDRSLVAPEDEKTKPDKFISEEIGPDGTPIVIHGEGVASEEGLKETDKTKSVTRKSRRPKKDSAEVPEDEETSMEDTSSEVITESGEGTSEEEDVIPGGLRGTSKRRPKGRKRPREIHYTEIVGPDGTPKLVEVKDTLALEVEGPKGTVLKEVKEKELTEEEKKKTTKVKKIGRTPKEVAEADLPSISSQKIIKDSPEIVYTEATGPDGTPVLVRGKEMTVKTIQRPEAPAIPEKTAEEVIQKLPFAKQPETVYAELIAPDGTLFLVEVVEVPVVKGKGPDGSPVLVEVKQPLEDLPEKERKKIKTIKKLRKRPEESPQIQEADLVSLPYEEIIEEAPEVVYTEATGPSGSPVLVKVTTPKPSGVKKVEKRRILKKIPKDIPEDIRAEVSPKTHFITAIGPDGIPLIVKVKESDLTPDEKEKIKIVRKIKRKKSLEKDSDLPSEDLLQETQEKQFIEIPGLDGSPVQVQIVAVQDELPADVGRATRIVTKKKKIRPEDDQLAGELFDETKRKELPSQLPREVAEVTGPDGKPTIVEVQDAYVLQVAGPDGKPVLVEIQDLTDLTDDQRTKVKKVKKFRKPRDDIPAEIPSISSEDVLEESPEIVYSEQVGTDGKPALVAGVPRQVKKLRRKPQEVPESVPEKETPVYLEVTGPDGVPVTLQVINVKPELSEEDIQKPRLSKKKVKKTRAGPKVSPTTHFIEAIGPDGSPVIVEVNEGELKEEEKHILSIKRKPKLPEVPSEDVSKSYYIEATGPDGTPLLVNVKEADLTNEEKKKLLKHVRKPKVPEEDTEVAPFIQAFTQDGKPLTVQPREIKQKLSEEDQNKPWLTIKKPTKSRWGPTKESPVSYFISAVSPSGELVIVEVRDKDLPQQEKKDLEKVLEKLRTPSVKQLSDVPSEKGPKEFIEVIGPEGTPMLVQVQNVLEELPETKKTLTVVKKVRKKPKEDSLSAPIDDVTAKELQDEIPKEFTEIIGPDGTPSLVEVQDTFVVEAFGPRGEPHLVVVKSLRDLTADEKTRVKVVKKINKPIPEEKLRSLPSEEHLVSVPEIVYNETTGPDGKPILVKGTRRLVKRPKPKTTDDQEVPTEESPTDVPEDSMKTPFGVSLKAVHVTPEGKKVKKVTKKTPEGDKVVFEDFTPLELKELEDLERPELEKFEKIDWGEKETVAKRTKKPKKKAEDQQEKEVPLTHYIEAVGPDGTPLIVEVKDTDLTPEEKQKVVK</sequence>
<feature type="compositionally biased region" description="Basic and acidic residues" evidence="1">
    <location>
        <begin position="226"/>
        <end position="237"/>
    </location>
</feature>
<feature type="compositionally biased region" description="Basic and acidic residues" evidence="1">
    <location>
        <begin position="202"/>
        <end position="215"/>
    </location>
</feature>
<evidence type="ECO:0000313" key="2">
    <source>
        <dbReference type="EMBL" id="CAG7830960.1"/>
    </source>
</evidence>
<feature type="compositionally biased region" description="Basic and acidic residues" evidence="1">
    <location>
        <begin position="1905"/>
        <end position="1918"/>
    </location>
</feature>
<feature type="region of interest" description="Disordered" evidence="1">
    <location>
        <begin position="620"/>
        <end position="656"/>
    </location>
</feature>
<evidence type="ECO:0000256" key="1">
    <source>
        <dbReference type="SAM" id="MobiDB-lite"/>
    </source>
</evidence>
<feature type="region of interest" description="Disordered" evidence="1">
    <location>
        <begin position="315"/>
        <end position="347"/>
    </location>
</feature>
<feature type="region of interest" description="Disordered" evidence="1">
    <location>
        <begin position="878"/>
        <end position="904"/>
    </location>
</feature>
<organism evidence="2 3">
    <name type="scientific">Allacma fusca</name>
    <dbReference type="NCBI Taxonomy" id="39272"/>
    <lineage>
        <taxon>Eukaryota</taxon>
        <taxon>Metazoa</taxon>
        <taxon>Ecdysozoa</taxon>
        <taxon>Arthropoda</taxon>
        <taxon>Hexapoda</taxon>
        <taxon>Collembola</taxon>
        <taxon>Symphypleona</taxon>
        <taxon>Sminthuridae</taxon>
        <taxon>Allacma</taxon>
    </lineage>
</organism>
<feature type="compositionally biased region" description="Basic and acidic residues" evidence="1">
    <location>
        <begin position="989"/>
        <end position="1002"/>
    </location>
</feature>
<feature type="region of interest" description="Disordered" evidence="1">
    <location>
        <begin position="1902"/>
        <end position="1925"/>
    </location>
</feature>
<feature type="region of interest" description="Disordered" evidence="1">
    <location>
        <begin position="1"/>
        <end position="30"/>
    </location>
</feature>
<feature type="region of interest" description="Disordered" evidence="1">
    <location>
        <begin position="2434"/>
        <end position="2458"/>
    </location>
</feature>
<feature type="non-terminal residue" evidence="2">
    <location>
        <position position="2491"/>
    </location>
</feature>
<protein>
    <submittedName>
        <fullName evidence="2">Uncharacterized protein</fullName>
    </submittedName>
</protein>
<reference evidence="2" key="1">
    <citation type="submission" date="2021-06" db="EMBL/GenBank/DDBJ databases">
        <authorList>
            <person name="Hodson N. C."/>
            <person name="Mongue J. A."/>
            <person name="Jaron S. K."/>
        </authorList>
    </citation>
    <scope>NUCLEOTIDE SEQUENCE</scope>
</reference>
<feature type="compositionally biased region" description="Basic residues" evidence="1">
    <location>
        <begin position="1377"/>
        <end position="1389"/>
    </location>
</feature>
<feature type="compositionally biased region" description="Basic and acidic residues" evidence="1">
    <location>
        <begin position="2447"/>
        <end position="2457"/>
    </location>
</feature>
<feature type="compositionally biased region" description="Basic and acidic residues" evidence="1">
    <location>
        <begin position="1269"/>
        <end position="1294"/>
    </location>
</feature>
<feature type="region of interest" description="Disordered" evidence="1">
    <location>
        <begin position="202"/>
        <end position="240"/>
    </location>
</feature>
<feature type="region of interest" description="Disordered" evidence="1">
    <location>
        <begin position="254"/>
        <end position="291"/>
    </location>
</feature>
<feature type="region of interest" description="Disordered" evidence="1">
    <location>
        <begin position="75"/>
        <end position="95"/>
    </location>
</feature>
<feature type="compositionally biased region" description="Basic residues" evidence="1">
    <location>
        <begin position="2337"/>
        <end position="2347"/>
    </location>
</feature>
<feature type="compositionally biased region" description="Low complexity" evidence="1">
    <location>
        <begin position="1353"/>
        <end position="1362"/>
    </location>
</feature>
<feature type="region of interest" description="Disordered" evidence="1">
    <location>
        <begin position="2089"/>
        <end position="2115"/>
    </location>
</feature>
<comment type="caution">
    <text evidence="2">The sequence shown here is derived from an EMBL/GenBank/DDBJ whole genome shotgun (WGS) entry which is preliminary data.</text>
</comment>
<feature type="compositionally biased region" description="Basic and acidic residues" evidence="1">
    <location>
        <begin position="480"/>
        <end position="494"/>
    </location>
</feature>
<feature type="compositionally biased region" description="Basic residues" evidence="1">
    <location>
        <begin position="1"/>
        <end position="10"/>
    </location>
</feature>
<dbReference type="EMBL" id="CAJVCH010558233">
    <property type="protein sequence ID" value="CAG7830960.1"/>
    <property type="molecule type" value="Genomic_DNA"/>
</dbReference>
<feature type="non-terminal residue" evidence="2">
    <location>
        <position position="1"/>
    </location>
</feature>
<evidence type="ECO:0000313" key="3">
    <source>
        <dbReference type="Proteomes" id="UP000708208"/>
    </source>
</evidence>
<proteinExistence type="predicted"/>
<feature type="compositionally biased region" description="Basic and acidic residues" evidence="1">
    <location>
        <begin position="1315"/>
        <end position="1324"/>
    </location>
</feature>
<feature type="compositionally biased region" description="Acidic residues" evidence="1">
    <location>
        <begin position="972"/>
        <end position="988"/>
    </location>
</feature>
<feature type="compositionally biased region" description="Basic and acidic residues" evidence="1">
    <location>
        <begin position="254"/>
        <end position="282"/>
    </location>
</feature>
<feature type="compositionally biased region" description="Acidic residues" evidence="1">
    <location>
        <begin position="1339"/>
        <end position="1352"/>
    </location>
</feature>
<accession>A0A8J2LYF5</accession>
<feature type="region of interest" description="Disordered" evidence="1">
    <location>
        <begin position="1781"/>
        <end position="1805"/>
    </location>
</feature>
<feature type="compositionally biased region" description="Basic residues" evidence="1">
    <location>
        <begin position="315"/>
        <end position="325"/>
    </location>
</feature>
<feature type="compositionally biased region" description="Basic and acidic residues" evidence="1">
    <location>
        <begin position="1098"/>
        <end position="1134"/>
    </location>
</feature>
<feature type="region of interest" description="Disordered" evidence="1">
    <location>
        <begin position="2331"/>
        <end position="2376"/>
    </location>
</feature>
<keyword evidence="3" id="KW-1185">Reference proteome</keyword>
<feature type="compositionally biased region" description="Basic and acidic residues" evidence="1">
    <location>
        <begin position="1190"/>
        <end position="1211"/>
    </location>
</feature>
<feature type="compositionally biased region" description="Basic residues" evidence="1">
    <location>
        <begin position="1325"/>
        <end position="1334"/>
    </location>
</feature>
<feature type="compositionally biased region" description="Acidic residues" evidence="1">
    <location>
        <begin position="2352"/>
        <end position="2366"/>
    </location>
</feature>
<feature type="region of interest" description="Disordered" evidence="1">
    <location>
        <begin position="1946"/>
        <end position="1975"/>
    </location>
</feature>
<feature type="region of interest" description="Disordered" evidence="1">
    <location>
        <begin position="931"/>
        <end position="1391"/>
    </location>
</feature>
<feature type="region of interest" description="Disordered" evidence="1">
    <location>
        <begin position="439"/>
        <end position="494"/>
    </location>
</feature>
<name>A0A8J2LYF5_9HEXA</name>